<dbReference type="AlphaFoldDB" id="A0A154IGZ4"/>
<organism evidence="1">
    <name type="scientific">Rhizobium leguminosarum</name>
    <dbReference type="NCBI Taxonomy" id="384"/>
    <lineage>
        <taxon>Bacteria</taxon>
        <taxon>Pseudomonadati</taxon>
        <taxon>Pseudomonadota</taxon>
        <taxon>Alphaproteobacteria</taxon>
        <taxon>Hyphomicrobiales</taxon>
        <taxon>Rhizobiaceae</taxon>
        <taxon>Rhizobium/Agrobacterium group</taxon>
        <taxon>Rhizobium</taxon>
    </lineage>
</organism>
<dbReference type="RefSeq" id="WP_062942574.1">
    <property type="nucleotide sequence ID" value="NZ_CP171847.1"/>
</dbReference>
<protein>
    <submittedName>
        <fullName evidence="1">Uncharacterized protein</fullName>
    </submittedName>
</protein>
<dbReference type="EMBL" id="LVYU01000099">
    <property type="protein sequence ID" value="KZA99856.1"/>
    <property type="molecule type" value="Genomic_DNA"/>
</dbReference>
<sequence>MNDLDLSSDFYVSWSADDDFSSGEIYHIKRNKSGGSLSTPVARFFITSARIPAEGFFPHQRLDCFVSNTGLVLKPEQLARDLFESMKSRGLIDEPTWLGWHVAEERGGAPFGEVFDFD</sequence>
<comment type="caution">
    <text evidence="1">The sequence shown here is derived from an EMBL/GenBank/DDBJ whole genome shotgun (WGS) entry which is preliminary data.</text>
</comment>
<proteinExistence type="predicted"/>
<gene>
    <name evidence="1" type="ORF">A4A59_20740</name>
</gene>
<name>A0A154IGZ4_RHILE</name>
<reference evidence="1" key="1">
    <citation type="submission" date="2016-03" db="EMBL/GenBank/DDBJ databases">
        <title>Microsymbionts genomes from the relict species Vavilovia formosa.</title>
        <authorList>
            <person name="Chirak E."/>
            <person name="Kimeklis A."/>
            <person name="Kopat V."/>
            <person name="Andronov E."/>
        </authorList>
    </citation>
    <scope>NUCLEOTIDE SEQUENCE [LARGE SCALE GENOMIC DNA]</scope>
    <source>
        <strain evidence="1">Vaf12</strain>
    </source>
</reference>
<evidence type="ECO:0000313" key="1">
    <source>
        <dbReference type="EMBL" id="KZA99856.1"/>
    </source>
</evidence>
<accession>A0A154IGZ4</accession>